<protein>
    <submittedName>
        <fullName evidence="2">BolA protein family transcriptional regulator</fullName>
    </submittedName>
</protein>
<dbReference type="PANTHER" id="PTHR46230">
    <property type="match status" value="1"/>
</dbReference>
<dbReference type="SUPFAM" id="SSF82657">
    <property type="entry name" value="BolA-like"/>
    <property type="match status" value="1"/>
</dbReference>
<comment type="caution">
    <text evidence="2">The sequence shown here is derived from an EMBL/GenBank/DDBJ whole genome shotgun (WGS) entry which is preliminary data.</text>
</comment>
<reference evidence="2 3" key="1">
    <citation type="submission" date="2018-05" db="EMBL/GenBank/DDBJ databases">
        <title>Genomic Encyclopedia of Type Strains, Phase IV (KMG-IV): sequencing the most valuable type-strain genomes for metagenomic binning, comparative biology and taxonomic classification.</title>
        <authorList>
            <person name="Goeker M."/>
        </authorList>
    </citation>
    <scope>NUCLEOTIDE SEQUENCE [LARGE SCALE GENOMIC DNA]</scope>
    <source>
        <strain evidence="2 3">DSM 14263</strain>
    </source>
</reference>
<dbReference type="Gene3D" id="3.30.300.90">
    <property type="entry name" value="BolA-like"/>
    <property type="match status" value="1"/>
</dbReference>
<dbReference type="PANTHER" id="PTHR46230:SF7">
    <property type="entry name" value="BOLA-LIKE PROTEIN 1"/>
    <property type="match status" value="1"/>
</dbReference>
<organism evidence="2 3">
    <name type="scientific">Fulvimonas soli</name>
    <dbReference type="NCBI Taxonomy" id="155197"/>
    <lineage>
        <taxon>Bacteria</taxon>
        <taxon>Pseudomonadati</taxon>
        <taxon>Pseudomonadota</taxon>
        <taxon>Gammaproteobacteria</taxon>
        <taxon>Lysobacterales</taxon>
        <taxon>Rhodanobacteraceae</taxon>
        <taxon>Fulvimonas</taxon>
    </lineage>
</organism>
<accession>A0A316IA82</accession>
<dbReference type="AlphaFoldDB" id="A0A316IA82"/>
<dbReference type="EMBL" id="QGHC01000004">
    <property type="protein sequence ID" value="PWK89756.1"/>
    <property type="molecule type" value="Genomic_DNA"/>
</dbReference>
<keyword evidence="3" id="KW-1185">Reference proteome</keyword>
<name>A0A316IA82_9GAMM</name>
<dbReference type="GO" id="GO:0016226">
    <property type="term" value="P:iron-sulfur cluster assembly"/>
    <property type="evidence" value="ECO:0007669"/>
    <property type="project" value="TreeGrafter"/>
</dbReference>
<proteinExistence type="inferred from homology"/>
<dbReference type="PIRSF" id="PIRSF003113">
    <property type="entry name" value="BolA"/>
    <property type="match status" value="1"/>
</dbReference>
<evidence type="ECO:0000256" key="1">
    <source>
        <dbReference type="RuleBase" id="RU003860"/>
    </source>
</evidence>
<dbReference type="InterPro" id="IPR036065">
    <property type="entry name" value="BolA-like_sf"/>
</dbReference>
<dbReference type="Pfam" id="PF01722">
    <property type="entry name" value="BolA"/>
    <property type="match status" value="1"/>
</dbReference>
<comment type="similarity">
    <text evidence="1">Belongs to the BolA/IbaG family.</text>
</comment>
<dbReference type="Proteomes" id="UP000245812">
    <property type="component" value="Unassembled WGS sequence"/>
</dbReference>
<sequence>MVEEIRRRLTEALAPVELEVLDEGHRHAGHANEGKGHYRVRIVSAAFAGALPLGRHRLVYAALAGLMDHGIHALAIDARTPDQQDQAVGRHS</sequence>
<evidence type="ECO:0000313" key="2">
    <source>
        <dbReference type="EMBL" id="PWK89756.1"/>
    </source>
</evidence>
<gene>
    <name evidence="2" type="ORF">C7456_104107</name>
</gene>
<evidence type="ECO:0000313" key="3">
    <source>
        <dbReference type="Proteomes" id="UP000245812"/>
    </source>
</evidence>
<dbReference type="InterPro" id="IPR002634">
    <property type="entry name" value="BolA"/>
</dbReference>